<dbReference type="Pfam" id="PF03683">
    <property type="entry name" value="UPF0175"/>
    <property type="match status" value="1"/>
</dbReference>
<proteinExistence type="predicted"/>
<name>A0A133U6B2_9EURY</name>
<gene>
    <name evidence="1" type="ORF">AKJ62_02500</name>
</gene>
<accession>A0A133U6B2</accession>
<dbReference type="AlphaFoldDB" id="A0A133U6B2"/>
<organism evidence="1 2">
    <name type="scientific">candidate division MSBL1 archaeon SCGC-AAA259D14</name>
    <dbReference type="NCBI Taxonomy" id="1698261"/>
    <lineage>
        <taxon>Archaea</taxon>
        <taxon>Methanobacteriati</taxon>
        <taxon>Methanobacteriota</taxon>
        <taxon>candidate division MSBL1</taxon>
    </lineage>
</organism>
<dbReference type="Proteomes" id="UP000070589">
    <property type="component" value="Unassembled WGS sequence"/>
</dbReference>
<keyword evidence="2" id="KW-1185">Reference proteome</keyword>
<evidence type="ECO:0000313" key="1">
    <source>
        <dbReference type="EMBL" id="KXA89717.1"/>
    </source>
</evidence>
<comment type="caution">
    <text evidence="1">The sequence shown here is derived from an EMBL/GenBank/DDBJ whole genome shotgun (WGS) entry which is preliminary data.</text>
</comment>
<dbReference type="EMBL" id="LHXL01000025">
    <property type="protein sequence ID" value="KXA89717.1"/>
    <property type="molecule type" value="Genomic_DNA"/>
</dbReference>
<protein>
    <recommendedName>
        <fullName evidence="3">Ribbon-helix-helix protein CopG domain-containing protein</fullName>
    </recommendedName>
</protein>
<evidence type="ECO:0000313" key="2">
    <source>
        <dbReference type="Proteomes" id="UP000070589"/>
    </source>
</evidence>
<sequence>MGSTITARVSDEVRRELEEITKSEKLDRSTVVRRLLERAIKDYKLDEALRKYQNREISLGKAAEEAGISLRKILSEARKQDVHFDYTKESLREDVRVEDE</sequence>
<reference evidence="1 2" key="1">
    <citation type="journal article" date="2016" name="Sci. Rep.">
        <title>Metabolic traits of an uncultured archaeal lineage -MSBL1- from brine pools of the Red Sea.</title>
        <authorList>
            <person name="Mwirichia R."/>
            <person name="Alam I."/>
            <person name="Rashid M."/>
            <person name="Vinu M."/>
            <person name="Ba-Alawi W."/>
            <person name="Anthony Kamau A."/>
            <person name="Kamanda Ngugi D."/>
            <person name="Goker M."/>
            <person name="Klenk H.P."/>
            <person name="Bajic V."/>
            <person name="Stingl U."/>
        </authorList>
    </citation>
    <scope>NUCLEOTIDE SEQUENCE [LARGE SCALE GENOMIC DNA]</scope>
    <source>
        <strain evidence="1">SCGC-AAA259D14</strain>
    </source>
</reference>
<dbReference type="InterPro" id="IPR005368">
    <property type="entry name" value="UPF0175"/>
</dbReference>
<evidence type="ECO:0008006" key="3">
    <source>
        <dbReference type="Google" id="ProtNLM"/>
    </source>
</evidence>